<protein>
    <submittedName>
        <fullName evidence="3">Uncharacterized protein</fullName>
    </submittedName>
</protein>
<sequence length="357" mass="38352">MMTPAASRVAPTLRLNLVHTRNLHRQAISVRPTRSTVIRPAQFRSYAEGANSGASNNTQMFVILGAIAALGGGIYYMVKPISDAAYAAKGAVKTVQDTAGSAGDATSVIARAVLPPSALAVYDKLASQPGGLNGLLSSLKDKDLQGVIDEVKKIGGDDVKRVVEKVEAKVKDAKGNVQNVDWKALAKELKKELPKEQQNLVDLLIGYVPDKSDIDGMINKVKSEAADQLKQLEAASNKIWKEVEKAKKEGKGQADALIKGFKSATPDDLDDLVKQLKEAAKKAGLPADQIESWLKSKADEKNIDPEQLSKQLQSKLKTAEKFLPGQPKDLVKQVDQISPSAAKLLQQAMEQAGIMKA</sequence>
<keyword evidence="2" id="KW-0812">Transmembrane</keyword>
<dbReference type="AlphaFoldDB" id="A0A1Y1USG2"/>
<accession>A0A1Y1USG2</accession>
<dbReference type="OrthoDB" id="2562097at2759"/>
<keyword evidence="4" id="KW-1185">Reference proteome</keyword>
<comment type="caution">
    <text evidence="3">The sequence shown here is derived from an EMBL/GenBank/DDBJ whole genome shotgun (WGS) entry which is preliminary data.</text>
</comment>
<keyword evidence="2" id="KW-0472">Membrane</keyword>
<dbReference type="EMBL" id="NBSH01000002">
    <property type="protein sequence ID" value="ORX40125.1"/>
    <property type="molecule type" value="Genomic_DNA"/>
</dbReference>
<dbReference type="InParanoid" id="A0A1Y1USG2"/>
<keyword evidence="2" id="KW-1133">Transmembrane helix</keyword>
<organism evidence="3 4">
    <name type="scientific">Kockovaella imperatae</name>
    <dbReference type="NCBI Taxonomy" id="4999"/>
    <lineage>
        <taxon>Eukaryota</taxon>
        <taxon>Fungi</taxon>
        <taxon>Dikarya</taxon>
        <taxon>Basidiomycota</taxon>
        <taxon>Agaricomycotina</taxon>
        <taxon>Tremellomycetes</taxon>
        <taxon>Tremellales</taxon>
        <taxon>Cuniculitremaceae</taxon>
        <taxon>Kockovaella</taxon>
    </lineage>
</organism>
<evidence type="ECO:0000313" key="3">
    <source>
        <dbReference type="EMBL" id="ORX40125.1"/>
    </source>
</evidence>
<dbReference type="RefSeq" id="XP_021873910.1">
    <property type="nucleotide sequence ID" value="XM_022014827.1"/>
</dbReference>
<evidence type="ECO:0000256" key="1">
    <source>
        <dbReference type="SAM" id="Coils"/>
    </source>
</evidence>
<evidence type="ECO:0000256" key="2">
    <source>
        <dbReference type="SAM" id="Phobius"/>
    </source>
</evidence>
<proteinExistence type="predicted"/>
<reference evidence="3 4" key="1">
    <citation type="submission" date="2017-03" db="EMBL/GenBank/DDBJ databases">
        <title>Widespread Adenine N6-methylation of Active Genes in Fungi.</title>
        <authorList>
            <consortium name="DOE Joint Genome Institute"/>
            <person name="Mondo S.J."/>
            <person name="Dannebaum R.O."/>
            <person name="Kuo R.C."/>
            <person name="Louie K.B."/>
            <person name="Bewick A.J."/>
            <person name="Labutti K."/>
            <person name="Haridas S."/>
            <person name="Kuo A."/>
            <person name="Salamov A."/>
            <person name="Ahrendt S.R."/>
            <person name="Lau R."/>
            <person name="Bowen B.P."/>
            <person name="Lipzen A."/>
            <person name="Sullivan W."/>
            <person name="Andreopoulos W.B."/>
            <person name="Clum A."/>
            <person name="Lindquist E."/>
            <person name="Daum C."/>
            <person name="Northen T.R."/>
            <person name="Ramamoorthy G."/>
            <person name="Schmitz R.J."/>
            <person name="Gryganskyi A."/>
            <person name="Culley D."/>
            <person name="Magnuson J."/>
            <person name="James T.Y."/>
            <person name="O'Malley M.A."/>
            <person name="Stajich J.E."/>
            <person name="Spatafora J.W."/>
            <person name="Visel A."/>
            <person name="Grigoriev I.V."/>
        </authorList>
    </citation>
    <scope>NUCLEOTIDE SEQUENCE [LARGE SCALE GENOMIC DNA]</scope>
    <source>
        <strain evidence="3 4">NRRL Y-17943</strain>
    </source>
</reference>
<feature type="transmembrane region" description="Helical" evidence="2">
    <location>
        <begin position="60"/>
        <end position="78"/>
    </location>
</feature>
<feature type="coiled-coil region" evidence="1">
    <location>
        <begin position="218"/>
        <end position="249"/>
    </location>
</feature>
<dbReference type="Proteomes" id="UP000193218">
    <property type="component" value="Unassembled WGS sequence"/>
</dbReference>
<name>A0A1Y1USG2_9TREE</name>
<gene>
    <name evidence="3" type="ORF">BD324DRAFT_616419</name>
</gene>
<dbReference type="GeneID" id="33556635"/>
<evidence type="ECO:0000313" key="4">
    <source>
        <dbReference type="Proteomes" id="UP000193218"/>
    </source>
</evidence>
<keyword evidence="1" id="KW-0175">Coiled coil</keyword>